<dbReference type="PANTHER" id="PTHR43537">
    <property type="entry name" value="TRANSCRIPTIONAL REGULATOR, GNTR FAMILY"/>
    <property type="match status" value="1"/>
</dbReference>
<reference evidence="7" key="1">
    <citation type="journal article" date="2019" name="Int. J. Syst. Evol. Microbiol.">
        <title>The Global Catalogue of Microorganisms (GCM) 10K type strain sequencing project: providing services to taxonomists for standard genome sequencing and annotation.</title>
        <authorList>
            <consortium name="The Broad Institute Genomics Platform"/>
            <consortium name="The Broad Institute Genome Sequencing Center for Infectious Disease"/>
            <person name="Wu L."/>
            <person name="Ma J."/>
        </authorList>
    </citation>
    <scope>NUCLEOTIDE SEQUENCE [LARGE SCALE GENOMIC DNA]</scope>
    <source>
        <strain evidence="7">NBRC 111981</strain>
    </source>
</reference>
<proteinExistence type="predicted"/>
<accession>A0ABQ5X9S6</accession>
<dbReference type="PROSITE" id="PS50949">
    <property type="entry name" value="HTH_GNTR"/>
    <property type="match status" value="1"/>
</dbReference>
<dbReference type="Pfam" id="PF07729">
    <property type="entry name" value="FCD"/>
    <property type="match status" value="1"/>
</dbReference>
<dbReference type="InterPro" id="IPR000524">
    <property type="entry name" value="Tscrpt_reg_HTH_GntR"/>
</dbReference>
<dbReference type="SMART" id="SM00345">
    <property type="entry name" value="HTH_GNTR"/>
    <property type="match status" value="1"/>
</dbReference>
<evidence type="ECO:0000256" key="1">
    <source>
        <dbReference type="ARBA" id="ARBA00023015"/>
    </source>
</evidence>
<evidence type="ECO:0000259" key="5">
    <source>
        <dbReference type="PROSITE" id="PS50949"/>
    </source>
</evidence>
<evidence type="ECO:0000313" key="7">
    <source>
        <dbReference type="Proteomes" id="UP001156627"/>
    </source>
</evidence>
<sequence>MASFRSGRDGATKTARPTLSRRLRNGAGPMAARNLHGHVVQVLGQRIVSGAIKQGEVLPPEATMAEEMDVSRTSLREAMKVLSAKGLVEARPKVGTRVRDARFWSQLDADVLAWRCASMPTADFVQKLSEMREIIEPAAAASAARHRSVTQLKRMQVAFDAMEASHDPESWTTADIDFHEAILAATGNELLISLFSVIETALSSYFTMSAHTAANFKYSLPQHRSVLQAIREKDPDGAHKAMLKVIADTKENLSNKRRKA</sequence>
<evidence type="ECO:0000256" key="3">
    <source>
        <dbReference type="ARBA" id="ARBA00023163"/>
    </source>
</evidence>
<dbReference type="InterPro" id="IPR011711">
    <property type="entry name" value="GntR_C"/>
</dbReference>
<dbReference type="PRINTS" id="PR00035">
    <property type="entry name" value="HTHGNTR"/>
</dbReference>
<feature type="domain" description="HTH gntR-type" evidence="5">
    <location>
        <begin position="33"/>
        <end position="101"/>
    </location>
</feature>
<dbReference type="Gene3D" id="1.10.10.10">
    <property type="entry name" value="Winged helix-like DNA-binding domain superfamily/Winged helix DNA-binding domain"/>
    <property type="match status" value="1"/>
</dbReference>
<dbReference type="RefSeq" id="WP_284331465.1">
    <property type="nucleotide sequence ID" value="NZ_BSOA01000014.1"/>
</dbReference>
<keyword evidence="3" id="KW-0804">Transcription</keyword>
<dbReference type="InterPro" id="IPR008920">
    <property type="entry name" value="TF_FadR/GntR_C"/>
</dbReference>
<dbReference type="EMBL" id="BSOA01000014">
    <property type="protein sequence ID" value="GLQ88017.1"/>
    <property type="molecule type" value="Genomic_DNA"/>
</dbReference>
<comment type="caution">
    <text evidence="6">The sequence shown here is derived from an EMBL/GenBank/DDBJ whole genome shotgun (WGS) entry which is preliminary data.</text>
</comment>
<gene>
    <name evidence="6" type="ORF">GCM10007898_15860</name>
</gene>
<dbReference type="CDD" id="cd07377">
    <property type="entry name" value="WHTH_GntR"/>
    <property type="match status" value="1"/>
</dbReference>
<dbReference type="SMART" id="SM00895">
    <property type="entry name" value="FCD"/>
    <property type="match status" value="1"/>
</dbReference>
<keyword evidence="1" id="KW-0805">Transcription regulation</keyword>
<dbReference type="SUPFAM" id="SSF48008">
    <property type="entry name" value="GntR ligand-binding domain-like"/>
    <property type="match status" value="1"/>
</dbReference>
<evidence type="ECO:0000256" key="2">
    <source>
        <dbReference type="ARBA" id="ARBA00023125"/>
    </source>
</evidence>
<dbReference type="InterPro" id="IPR036388">
    <property type="entry name" value="WH-like_DNA-bd_sf"/>
</dbReference>
<keyword evidence="7" id="KW-1185">Reference proteome</keyword>
<dbReference type="Pfam" id="PF00392">
    <property type="entry name" value="GntR"/>
    <property type="match status" value="1"/>
</dbReference>
<evidence type="ECO:0000256" key="4">
    <source>
        <dbReference type="SAM" id="MobiDB-lite"/>
    </source>
</evidence>
<dbReference type="SUPFAM" id="SSF46785">
    <property type="entry name" value="Winged helix' DNA-binding domain"/>
    <property type="match status" value="1"/>
</dbReference>
<dbReference type="InterPro" id="IPR036390">
    <property type="entry name" value="WH_DNA-bd_sf"/>
</dbReference>
<dbReference type="Proteomes" id="UP001156627">
    <property type="component" value="Unassembled WGS sequence"/>
</dbReference>
<protein>
    <submittedName>
        <fullName evidence="6">GntR family transcriptional regulator</fullName>
    </submittedName>
</protein>
<name>A0ABQ5X9S6_9GAMM</name>
<evidence type="ECO:0000313" key="6">
    <source>
        <dbReference type="EMBL" id="GLQ88017.1"/>
    </source>
</evidence>
<dbReference type="PANTHER" id="PTHR43537:SF44">
    <property type="entry name" value="GNTR FAMILY REGULATORY PROTEIN"/>
    <property type="match status" value="1"/>
</dbReference>
<feature type="compositionally biased region" description="Basic and acidic residues" evidence="4">
    <location>
        <begin position="1"/>
        <end position="11"/>
    </location>
</feature>
<dbReference type="Gene3D" id="1.20.120.530">
    <property type="entry name" value="GntR ligand-binding domain-like"/>
    <property type="match status" value="1"/>
</dbReference>
<feature type="region of interest" description="Disordered" evidence="4">
    <location>
        <begin position="1"/>
        <end position="23"/>
    </location>
</feature>
<organism evidence="6 7">
    <name type="scientific">Dyella flagellata</name>
    <dbReference type="NCBI Taxonomy" id="1867833"/>
    <lineage>
        <taxon>Bacteria</taxon>
        <taxon>Pseudomonadati</taxon>
        <taxon>Pseudomonadota</taxon>
        <taxon>Gammaproteobacteria</taxon>
        <taxon>Lysobacterales</taxon>
        <taxon>Rhodanobacteraceae</taxon>
        <taxon>Dyella</taxon>
    </lineage>
</organism>
<keyword evidence="2" id="KW-0238">DNA-binding</keyword>